<dbReference type="EMBL" id="BAWO01000048">
    <property type="protein sequence ID" value="GAJ40684.1"/>
    <property type="molecule type" value="Genomic_DNA"/>
</dbReference>
<keyword evidence="2" id="KW-1185">Reference proteome</keyword>
<proteinExistence type="predicted"/>
<organism evidence="1 2">
    <name type="scientific">Parageobacillus caldoxylosilyticus NBRC 107762</name>
    <dbReference type="NCBI Taxonomy" id="1220594"/>
    <lineage>
        <taxon>Bacteria</taxon>
        <taxon>Bacillati</taxon>
        <taxon>Bacillota</taxon>
        <taxon>Bacilli</taxon>
        <taxon>Bacillales</taxon>
        <taxon>Anoxybacillaceae</taxon>
        <taxon>Saccharococcus</taxon>
    </lineage>
</organism>
<sequence length="66" mass="7451">MDPDPGDANDILTQNGYAYVNKQPDDSPDGGFVYTVGLYFVRMSKRFVRENPFPSSSEEMGEKRIT</sequence>
<dbReference type="Proteomes" id="UP000023561">
    <property type="component" value="Unassembled WGS sequence"/>
</dbReference>
<gene>
    <name evidence="1" type="ORF">GCA01S_048_00510</name>
</gene>
<protein>
    <submittedName>
        <fullName evidence="1">Uncharacterized protein</fullName>
    </submittedName>
</protein>
<accession>A0A023DHA5</accession>
<comment type="caution">
    <text evidence="1">The sequence shown here is derived from an EMBL/GenBank/DDBJ whole genome shotgun (WGS) entry which is preliminary data.</text>
</comment>
<dbReference type="AlphaFoldDB" id="A0A023DHA5"/>
<evidence type="ECO:0000313" key="1">
    <source>
        <dbReference type="EMBL" id="GAJ40684.1"/>
    </source>
</evidence>
<reference evidence="1 2" key="1">
    <citation type="submission" date="2014-04" db="EMBL/GenBank/DDBJ databases">
        <title>Whole genome shotgun sequence of Geobacillus caldoxylosilyticus NBRC 107762.</title>
        <authorList>
            <person name="Hosoyama A."/>
            <person name="Hosoyama Y."/>
            <person name="Katano-Makiyama Y."/>
            <person name="Tsuchikane K."/>
            <person name="Ohji S."/>
            <person name="Ichikawa N."/>
            <person name="Yamazoe A."/>
            <person name="Fujita N."/>
        </authorList>
    </citation>
    <scope>NUCLEOTIDE SEQUENCE [LARGE SCALE GENOMIC DNA]</scope>
    <source>
        <strain evidence="1 2">NBRC 107762</strain>
    </source>
</reference>
<evidence type="ECO:0000313" key="2">
    <source>
        <dbReference type="Proteomes" id="UP000023561"/>
    </source>
</evidence>
<name>A0A023DHA5_9BACL</name>